<comment type="catalytic activity">
    <reaction evidence="1">
        <text>9-ribosyl-trans-zeatin 5'-phosphate + H2O = trans-zeatin + D-ribose 5-phosphate</text>
        <dbReference type="Rhea" id="RHEA:48564"/>
        <dbReference type="ChEBI" id="CHEBI:15377"/>
        <dbReference type="ChEBI" id="CHEBI:16522"/>
        <dbReference type="ChEBI" id="CHEBI:78346"/>
        <dbReference type="ChEBI" id="CHEBI:87947"/>
        <dbReference type="EC" id="3.2.2.n1"/>
    </reaction>
</comment>
<dbReference type="NCBIfam" id="TIGR00730">
    <property type="entry name" value="Rossman fold protein, TIGR00730 family"/>
    <property type="match status" value="1"/>
</dbReference>
<accession>A0ABY8VKB1</accession>
<dbReference type="SUPFAM" id="SSF102405">
    <property type="entry name" value="MCP/YpsA-like"/>
    <property type="match status" value="1"/>
</dbReference>
<comment type="similarity">
    <text evidence="1">Belongs to the LOG family.</text>
</comment>
<comment type="catalytic activity">
    <reaction evidence="1">
        <text>N(6)-(dimethylallyl)adenosine 5'-phosphate + H2O = N(6)-dimethylallyladenine + D-ribose 5-phosphate</text>
        <dbReference type="Rhea" id="RHEA:48560"/>
        <dbReference type="ChEBI" id="CHEBI:15377"/>
        <dbReference type="ChEBI" id="CHEBI:17660"/>
        <dbReference type="ChEBI" id="CHEBI:57526"/>
        <dbReference type="ChEBI" id="CHEBI:78346"/>
        <dbReference type="EC" id="3.2.2.n1"/>
    </reaction>
</comment>
<dbReference type="PANTHER" id="PTHR43393">
    <property type="entry name" value="CYTOKININ RIBOSIDE 5'-MONOPHOSPHATE PHOSPHORIBOHYDROLASE"/>
    <property type="match status" value="1"/>
</dbReference>
<dbReference type="Gene3D" id="3.40.50.450">
    <property type="match status" value="1"/>
</dbReference>
<reference evidence="3 4" key="1">
    <citation type="submission" date="2023-05" db="EMBL/GenBank/DDBJ databases">
        <title>Corynebacterium suedekumii sp. nov. and Corynebacterium breve sp. nov. isolated from raw cow's milk.</title>
        <authorList>
            <person name="Baer M.K."/>
            <person name="Mehl L."/>
            <person name="Hellmuth R."/>
            <person name="Marke G."/>
            <person name="Lipski A."/>
        </authorList>
    </citation>
    <scope>NUCLEOTIDE SEQUENCE [LARGE SCALE GENOMIC DNA]</scope>
    <source>
        <strain evidence="3 4">LM112</strain>
    </source>
</reference>
<dbReference type="InterPro" id="IPR052341">
    <property type="entry name" value="LOG_family_nucleotidases"/>
</dbReference>
<keyword evidence="1" id="KW-0378">Hydrolase</keyword>
<organism evidence="3 4">
    <name type="scientific">Corynebacterium suedekumii</name>
    <dbReference type="NCBI Taxonomy" id="3049801"/>
    <lineage>
        <taxon>Bacteria</taxon>
        <taxon>Bacillati</taxon>
        <taxon>Actinomycetota</taxon>
        <taxon>Actinomycetes</taxon>
        <taxon>Mycobacteriales</taxon>
        <taxon>Corynebacteriaceae</taxon>
        <taxon>Corynebacterium</taxon>
    </lineage>
</organism>
<proteinExistence type="inferred from homology"/>
<keyword evidence="1" id="KW-0203">Cytokinin biosynthesis</keyword>
<dbReference type="InterPro" id="IPR005269">
    <property type="entry name" value="LOG"/>
</dbReference>
<dbReference type="EC" id="3.2.2.n1" evidence="1"/>
<evidence type="ECO:0000313" key="3">
    <source>
        <dbReference type="EMBL" id="WIM69426.1"/>
    </source>
</evidence>
<evidence type="ECO:0000256" key="1">
    <source>
        <dbReference type="RuleBase" id="RU363015"/>
    </source>
</evidence>
<dbReference type="EMBL" id="CP126970">
    <property type="protein sequence ID" value="WIM69426.1"/>
    <property type="molecule type" value="Genomic_DNA"/>
</dbReference>
<dbReference type="PANTHER" id="PTHR43393:SF2">
    <property type="entry name" value="CYTOKININ RIBOSIDE 5'-MONOPHOSPHATE PHOSPHORIBOHYDROLASE"/>
    <property type="match status" value="1"/>
</dbReference>
<dbReference type="RefSeq" id="WP_284874020.1">
    <property type="nucleotide sequence ID" value="NZ_CP126970.1"/>
</dbReference>
<evidence type="ECO:0000256" key="2">
    <source>
        <dbReference type="SAM" id="MobiDB-lite"/>
    </source>
</evidence>
<keyword evidence="4" id="KW-1185">Reference proteome</keyword>
<dbReference type="InterPro" id="IPR031100">
    <property type="entry name" value="LOG_fam"/>
</dbReference>
<dbReference type="Pfam" id="PF03641">
    <property type="entry name" value="Lysine_decarbox"/>
    <property type="match status" value="1"/>
</dbReference>
<evidence type="ECO:0000313" key="4">
    <source>
        <dbReference type="Proteomes" id="UP001238805"/>
    </source>
</evidence>
<dbReference type="Proteomes" id="UP001238805">
    <property type="component" value="Chromosome"/>
</dbReference>
<name>A0ABY8VKB1_9CORY</name>
<feature type="region of interest" description="Disordered" evidence="2">
    <location>
        <begin position="255"/>
        <end position="286"/>
    </location>
</feature>
<protein>
    <recommendedName>
        <fullName evidence="1">Cytokinin riboside 5'-monophosphate phosphoribohydrolase</fullName>
        <ecNumber evidence="1">3.2.2.n1</ecNumber>
    </recommendedName>
</protein>
<gene>
    <name evidence="3" type="ORF">QP029_09200</name>
</gene>
<sequence>MAPNITPTPDKSRMLRGPILLRTAGEQSSTYDQRLLELGSDHDWQHADPWRILRIQGEFVSGFDALAHMPKAVTVFGSARIQEGHPWYAVGCELGEKLVAADYAVITGGGPGLMEAPNRGAHEAGGLSVGLGIELPHEQHLNDWVDLGLNFRYFFARKTMFLKYSQAFICLPGGFGTLDELFEVLCMVQTGKVTNYPIVLIGTEFWSGLIQWLTDRLAAEGLISPDDLDLFLVTDSVDEAVSHIVEAHKVMTDGRLSRHAQDQRYTEERSSHAKAEAEQRAADSSE</sequence>